<proteinExistence type="predicted"/>
<dbReference type="Proteomes" id="UP000009328">
    <property type="component" value="Unassembled WGS sequence"/>
</dbReference>
<organism evidence="1 2">
    <name type="scientific">Wickerhamomyces ciferrii (strain ATCC 14091 / BCRC 22168 / CBS 111 / JCM 3599 / NBRC 0793 / NRRL Y-1031 F-60-10)</name>
    <name type="common">Yeast</name>
    <name type="synonym">Pichia ciferrii</name>
    <dbReference type="NCBI Taxonomy" id="1206466"/>
    <lineage>
        <taxon>Eukaryota</taxon>
        <taxon>Fungi</taxon>
        <taxon>Dikarya</taxon>
        <taxon>Ascomycota</taxon>
        <taxon>Saccharomycotina</taxon>
        <taxon>Saccharomycetes</taxon>
        <taxon>Phaffomycetales</taxon>
        <taxon>Wickerhamomycetaceae</taxon>
        <taxon>Wickerhamomyces</taxon>
    </lineage>
</organism>
<reference evidence="1 2" key="1">
    <citation type="journal article" date="2012" name="Eukaryot. Cell">
        <title>Draft genome sequence of Wickerhamomyces ciferrii NRRL Y-1031 F-60-10.</title>
        <authorList>
            <person name="Schneider J."/>
            <person name="Andrea H."/>
            <person name="Blom J."/>
            <person name="Jaenicke S."/>
            <person name="Ruckert C."/>
            <person name="Schorsch C."/>
            <person name="Szczepanowski R."/>
            <person name="Farwick M."/>
            <person name="Goesmann A."/>
            <person name="Puhler A."/>
            <person name="Schaffer S."/>
            <person name="Tauch A."/>
            <person name="Kohler T."/>
            <person name="Brinkrolf K."/>
        </authorList>
    </citation>
    <scope>NUCLEOTIDE SEQUENCE [LARGE SCALE GENOMIC DNA]</scope>
    <source>
        <strain evidence="2">ATCC 14091 / BCRC 22168 / CBS 111 / JCM 3599 / NBRC 0793 / NRRL Y-1031 F-60-10</strain>
    </source>
</reference>
<dbReference type="EMBL" id="CAIF01000002">
    <property type="protein sequence ID" value="CCH40637.1"/>
    <property type="molecule type" value="Genomic_DNA"/>
</dbReference>
<evidence type="ECO:0000313" key="1">
    <source>
        <dbReference type="EMBL" id="CCH40637.1"/>
    </source>
</evidence>
<comment type="caution">
    <text evidence="1">The sequence shown here is derived from an EMBL/GenBank/DDBJ whole genome shotgun (WGS) entry which is preliminary data.</text>
</comment>
<accession>K0KEH1</accession>
<dbReference type="HOGENOM" id="CLU_1235877_0_0_1"/>
<dbReference type="AlphaFoldDB" id="K0KEH1"/>
<dbReference type="InParanoid" id="K0KEH1"/>
<protein>
    <submittedName>
        <fullName evidence="1">Uncharacterized protein</fullName>
    </submittedName>
</protein>
<name>K0KEH1_WICCF</name>
<keyword evidence="2" id="KW-1185">Reference proteome</keyword>
<gene>
    <name evidence="1" type="ORF">BN7_171</name>
</gene>
<sequence>MSFLQIGSDVNENDTAITILSEELENLEKSFNKSLETIENLIKFYQLDDEQQAQDIYNTIINEPILINKLNSQIYQNEKTYQLKYREELNKIIKIHMDSFDKIQPNLELIYDQYIKNQSISELNNDIDEITPFELSQDESGSKQELSLDLNKQQLLKLIELEKFKRFKIQVINEKIYEPNIKNKEKSFEIWSNRERDLKKFFNIDLENMNKKIQLVKKTENLEI</sequence>
<evidence type="ECO:0000313" key="2">
    <source>
        <dbReference type="Proteomes" id="UP000009328"/>
    </source>
</evidence>